<organism evidence="1 2">
    <name type="scientific">Parasutterella excrementihominis</name>
    <dbReference type="NCBI Taxonomy" id="487175"/>
    <lineage>
        <taxon>Bacteria</taxon>
        <taxon>Pseudomonadati</taxon>
        <taxon>Pseudomonadota</taxon>
        <taxon>Betaproteobacteria</taxon>
        <taxon>Burkholderiales</taxon>
        <taxon>Sutterellaceae</taxon>
        <taxon>Parasutterella</taxon>
    </lineage>
</organism>
<dbReference type="RefSeq" id="WP_021867801.1">
    <property type="nucleotide sequence ID" value="NZ_CALXOM010000015.1"/>
</dbReference>
<dbReference type="AlphaFoldDB" id="A0A6I3SBU9"/>
<dbReference type="EMBL" id="WNCL01000045">
    <property type="protein sequence ID" value="MTU44087.1"/>
    <property type="molecule type" value="Genomic_DNA"/>
</dbReference>
<reference evidence="1 2" key="1">
    <citation type="journal article" date="2019" name="Nat. Med.">
        <title>A library of human gut bacterial isolates paired with longitudinal multiomics data enables mechanistic microbiome research.</title>
        <authorList>
            <person name="Poyet M."/>
            <person name="Groussin M."/>
            <person name="Gibbons S.M."/>
            <person name="Avila-Pacheco J."/>
            <person name="Jiang X."/>
            <person name="Kearney S.M."/>
            <person name="Perrotta A.R."/>
            <person name="Berdy B."/>
            <person name="Zhao S."/>
            <person name="Lieberman T.D."/>
            <person name="Swanson P.K."/>
            <person name="Smith M."/>
            <person name="Roesemann S."/>
            <person name="Alexander J.E."/>
            <person name="Rich S.A."/>
            <person name="Livny J."/>
            <person name="Vlamakis H."/>
            <person name="Clish C."/>
            <person name="Bullock K."/>
            <person name="Deik A."/>
            <person name="Scott J."/>
            <person name="Pierce K.A."/>
            <person name="Xavier R.J."/>
            <person name="Alm E.J."/>
        </authorList>
    </citation>
    <scope>NUCLEOTIDE SEQUENCE [LARGE SCALE GENOMIC DNA]</scope>
    <source>
        <strain evidence="1 2">BIOML-A2</strain>
    </source>
</reference>
<dbReference type="Proteomes" id="UP000462362">
    <property type="component" value="Unassembled WGS sequence"/>
</dbReference>
<protein>
    <submittedName>
        <fullName evidence="1">Uncharacterized protein</fullName>
    </submittedName>
</protein>
<proteinExistence type="predicted"/>
<comment type="caution">
    <text evidence="1">The sequence shown here is derived from an EMBL/GenBank/DDBJ whole genome shotgun (WGS) entry which is preliminary data.</text>
</comment>
<gene>
    <name evidence="1" type="ORF">GMD42_10840</name>
</gene>
<evidence type="ECO:0000313" key="1">
    <source>
        <dbReference type="EMBL" id="MTU44087.1"/>
    </source>
</evidence>
<accession>A0A6I3SBU9</accession>
<name>A0A6I3SBU9_9BURK</name>
<evidence type="ECO:0000313" key="2">
    <source>
        <dbReference type="Proteomes" id="UP000462362"/>
    </source>
</evidence>
<sequence length="376" mass="43329">MLAPVRMIVTYPLYMAMERAIFHSQTFEKTWSGLRPKLEKGVELIAQEVHPQGRNFIRRYVYQEPATRRICSECFEEMFNNEVMSLLGLVKNVRKDIRGRQKQILEWEKDLIAAPKKTWNILNSTQSNLKDKISRYKSKIEYDEKQIVVLLDKALDSLKARGVRIDREQLESLIESAEGEDLAAILSVADCVGQVLKRLESQLAESNPTPELSKTYAGFYMMCNRLYLEAVNRALYQIGKVYMKRVAGIEKEAFKQINTAEEKLTSPNLSEAARATLKNNVKINHEILEVVKFYTRHLNKRTKELLEIREKAALNFEISLNTFMTMKIGADLADCVSNAEKDISKIFAFEPPALSALYDVGFKEQFRAVTRQIRNE</sequence>